<dbReference type="InParanoid" id="A0A7E6EG80"/>
<reference evidence="3" key="1">
    <citation type="submission" date="2025-08" db="UniProtKB">
        <authorList>
            <consortium name="RefSeq"/>
        </authorList>
    </citation>
    <scope>IDENTIFICATION</scope>
    <source>
        <tissue evidence="3">Muscle</tissue>
    </source>
</reference>
<dbReference type="RefSeq" id="XP_035890408.1">
    <property type="nucleotide sequence ID" value="XM_036034515.1"/>
</dbReference>
<organism evidence="2 3">
    <name type="scientific">Phyllostomus discolor</name>
    <name type="common">pale spear-nosed bat</name>
    <dbReference type="NCBI Taxonomy" id="89673"/>
    <lineage>
        <taxon>Eukaryota</taxon>
        <taxon>Metazoa</taxon>
        <taxon>Chordata</taxon>
        <taxon>Craniata</taxon>
        <taxon>Vertebrata</taxon>
        <taxon>Euteleostomi</taxon>
        <taxon>Mammalia</taxon>
        <taxon>Eutheria</taxon>
        <taxon>Laurasiatheria</taxon>
        <taxon>Chiroptera</taxon>
        <taxon>Yangochiroptera</taxon>
        <taxon>Phyllostomidae</taxon>
        <taxon>Phyllostominae</taxon>
        <taxon>Phyllostomus</taxon>
    </lineage>
</organism>
<feature type="region of interest" description="Disordered" evidence="1">
    <location>
        <begin position="135"/>
        <end position="154"/>
    </location>
</feature>
<protein>
    <submittedName>
        <fullName evidence="3">Protein IQ-DOMAIN 14-like</fullName>
    </submittedName>
</protein>
<evidence type="ECO:0000256" key="1">
    <source>
        <dbReference type="SAM" id="MobiDB-lite"/>
    </source>
</evidence>
<dbReference type="AlphaFoldDB" id="A0A7E6EG80"/>
<dbReference type="Proteomes" id="UP000504628">
    <property type="component" value="Chromosome 8"/>
</dbReference>
<accession>A0A7E6EG80</accession>
<feature type="compositionally biased region" description="Low complexity" evidence="1">
    <location>
        <begin position="14"/>
        <end position="24"/>
    </location>
</feature>
<dbReference type="OrthoDB" id="10668427at2759"/>
<gene>
    <name evidence="3" type="primary">LOC118502342</name>
</gene>
<proteinExistence type="predicted"/>
<feature type="region of interest" description="Disordered" evidence="1">
    <location>
        <begin position="88"/>
        <end position="112"/>
    </location>
</feature>
<keyword evidence="2" id="KW-1185">Reference proteome</keyword>
<feature type="region of interest" description="Disordered" evidence="1">
    <location>
        <begin position="1"/>
        <end position="57"/>
    </location>
</feature>
<dbReference type="GeneID" id="118502342"/>
<evidence type="ECO:0000313" key="2">
    <source>
        <dbReference type="Proteomes" id="UP000504628"/>
    </source>
</evidence>
<feature type="region of interest" description="Disordered" evidence="1">
    <location>
        <begin position="159"/>
        <end position="181"/>
    </location>
</feature>
<evidence type="ECO:0000313" key="3">
    <source>
        <dbReference type="RefSeq" id="XP_035890408.1"/>
    </source>
</evidence>
<sequence length="271" mass="29234">MSRRTSTTRDYKSRGASRAAGGERALARRSRTGPRACPRALGRRKAGVAGEEEQQRPQLRVTEALPCTPSFRGQRAGTLAVDCVLPGPPSVTVSSHGHRRLAPPQDLGPGHLPRPRPLCPLGSPAPLADRAAAVRGADPEQAPLSGVPSLVPRGCEGRLAHTHTAQPRSSAALGRRRVRRPRPPIAVFTSARLELPRAPPPRLQGNRGFRLLLWEPEVTVYSHGRPAARPRAAPRRSVPTQCWIPIGDYLRLVLKRGSESGGPIVPVKCEQ</sequence>
<dbReference type="KEGG" id="pdic:118502342"/>
<name>A0A7E6EG80_9CHIR</name>